<keyword evidence="4 7" id="KW-0812">Transmembrane</keyword>
<dbReference type="GO" id="GO:0006857">
    <property type="term" value="P:oligopeptide transport"/>
    <property type="evidence" value="ECO:0007669"/>
    <property type="project" value="InterPro"/>
</dbReference>
<dbReference type="InterPro" id="IPR036259">
    <property type="entry name" value="MFS_trans_sf"/>
</dbReference>
<organism evidence="9">
    <name type="scientific">Eiseniibacteriota bacterium</name>
    <dbReference type="NCBI Taxonomy" id="2212470"/>
    <lineage>
        <taxon>Bacteria</taxon>
        <taxon>Candidatus Eiseniibacteriota</taxon>
    </lineage>
</organism>
<dbReference type="InterPro" id="IPR018456">
    <property type="entry name" value="PTR2_symporter_CS"/>
</dbReference>
<accession>A0A832I2B9</accession>
<dbReference type="PROSITE" id="PS01023">
    <property type="entry name" value="PTR2_2"/>
    <property type="match status" value="1"/>
</dbReference>
<dbReference type="GO" id="GO:0022857">
    <property type="term" value="F:transmembrane transporter activity"/>
    <property type="evidence" value="ECO:0007669"/>
    <property type="project" value="InterPro"/>
</dbReference>
<feature type="transmembrane region" description="Helical" evidence="7">
    <location>
        <begin position="358"/>
        <end position="381"/>
    </location>
</feature>
<feature type="domain" description="Major facilitator superfamily (MFS) profile" evidence="8">
    <location>
        <begin position="1"/>
        <end position="445"/>
    </location>
</feature>
<feature type="transmembrane region" description="Helical" evidence="7">
    <location>
        <begin position="107"/>
        <end position="129"/>
    </location>
</feature>
<evidence type="ECO:0000313" key="9">
    <source>
        <dbReference type="EMBL" id="HGZ42349.1"/>
    </source>
</evidence>
<reference evidence="9" key="1">
    <citation type="journal article" date="2020" name="mSystems">
        <title>Genome- and Community-Level Interaction Insights into Carbon Utilization and Element Cycling Functions of Hydrothermarchaeota in Hydrothermal Sediment.</title>
        <authorList>
            <person name="Zhou Z."/>
            <person name="Liu Y."/>
            <person name="Xu W."/>
            <person name="Pan J."/>
            <person name="Luo Z.H."/>
            <person name="Li M."/>
        </authorList>
    </citation>
    <scope>NUCLEOTIDE SEQUENCE [LARGE SCALE GENOMIC DNA]</scope>
    <source>
        <strain evidence="9">SpSt-381</strain>
    </source>
</reference>
<evidence type="ECO:0000256" key="2">
    <source>
        <dbReference type="ARBA" id="ARBA00022448"/>
    </source>
</evidence>
<dbReference type="GO" id="GO:0005886">
    <property type="term" value="C:plasma membrane"/>
    <property type="evidence" value="ECO:0007669"/>
    <property type="project" value="UniProtKB-SubCell"/>
</dbReference>
<keyword evidence="3" id="KW-1003">Cell membrane</keyword>
<evidence type="ECO:0000256" key="1">
    <source>
        <dbReference type="ARBA" id="ARBA00004651"/>
    </source>
</evidence>
<feature type="transmembrane region" description="Helical" evidence="7">
    <location>
        <begin position="218"/>
        <end position="237"/>
    </location>
</feature>
<sequence>MTDAAPAPSSWRFPRAFWTANAVELCERAAYYGTFIALRTYLLRVVGLDDVQAGWLAGLFGALIYLFPFFTGAASDRIGFRASLILAFLLLAVGYGSLGVFHTLGPVSVGLLLIVLGGAFVKPVITGTAARSSNEANRARAFSIFYMMVNIGSFTGKTIVAPIRIEMGVHHVPFFSAAAAAVALVIVLLFYFPTEDGEARPRSVGETLRGMVTVMGNARFFALILITAGFWAIQGQLYASMPDYVIRMAGETYKPEWYANVNPLVVVLCVVAVTQLVRAWPPARSMAVAMALIPLSSLAMAMSAWIHRPLALFGLEVHPITAMMVVGIAIQGFAECFLSPKYLEFASKQAPPGREGLYLGFAHMNTFFAWLFGFVFAGYLLKAYCPDPASLPPDAQAAHAAWLAGQGAMPAQYAHAHYVWYAFAIVGAISFAAMMIFAALTARADARRGVRAEG</sequence>
<comment type="subcellular location">
    <subcellularLocation>
        <location evidence="1">Cell membrane</location>
        <topology evidence="1">Multi-pass membrane protein</topology>
    </subcellularLocation>
</comment>
<dbReference type="EMBL" id="DSQF01000004">
    <property type="protein sequence ID" value="HGZ42349.1"/>
    <property type="molecule type" value="Genomic_DNA"/>
</dbReference>
<gene>
    <name evidence="9" type="ORF">ENR23_02800</name>
</gene>
<keyword evidence="2" id="KW-0813">Transport</keyword>
<feature type="transmembrane region" description="Helical" evidence="7">
    <location>
        <begin position="141"/>
        <end position="160"/>
    </location>
</feature>
<feature type="transmembrane region" description="Helical" evidence="7">
    <location>
        <begin position="172"/>
        <end position="192"/>
    </location>
</feature>
<feature type="transmembrane region" description="Helical" evidence="7">
    <location>
        <begin position="418"/>
        <end position="442"/>
    </location>
</feature>
<dbReference type="PANTHER" id="PTHR23517:SF2">
    <property type="entry name" value="MULTIDRUG RESISTANCE PROTEIN MDTH"/>
    <property type="match status" value="1"/>
</dbReference>
<evidence type="ECO:0000256" key="3">
    <source>
        <dbReference type="ARBA" id="ARBA00022475"/>
    </source>
</evidence>
<dbReference type="PANTHER" id="PTHR23517">
    <property type="entry name" value="RESISTANCE PROTEIN MDTM, PUTATIVE-RELATED-RELATED"/>
    <property type="match status" value="1"/>
</dbReference>
<evidence type="ECO:0000259" key="8">
    <source>
        <dbReference type="PROSITE" id="PS50850"/>
    </source>
</evidence>
<evidence type="ECO:0000256" key="5">
    <source>
        <dbReference type="ARBA" id="ARBA00022989"/>
    </source>
</evidence>
<evidence type="ECO:0000256" key="7">
    <source>
        <dbReference type="SAM" id="Phobius"/>
    </source>
</evidence>
<dbReference type="InterPro" id="IPR050171">
    <property type="entry name" value="MFS_Transporters"/>
</dbReference>
<dbReference type="InterPro" id="IPR020846">
    <property type="entry name" value="MFS_dom"/>
</dbReference>
<proteinExistence type="predicted"/>
<dbReference type="SUPFAM" id="SSF103473">
    <property type="entry name" value="MFS general substrate transporter"/>
    <property type="match status" value="1"/>
</dbReference>
<dbReference type="PROSITE" id="PS50850">
    <property type="entry name" value="MFS"/>
    <property type="match status" value="1"/>
</dbReference>
<dbReference type="InterPro" id="IPR011701">
    <property type="entry name" value="MFS"/>
</dbReference>
<comment type="caution">
    <text evidence="9">The sequence shown here is derived from an EMBL/GenBank/DDBJ whole genome shotgun (WGS) entry which is preliminary data.</text>
</comment>
<feature type="transmembrane region" description="Helical" evidence="7">
    <location>
        <begin position="82"/>
        <end position="101"/>
    </location>
</feature>
<evidence type="ECO:0000256" key="6">
    <source>
        <dbReference type="ARBA" id="ARBA00023136"/>
    </source>
</evidence>
<feature type="transmembrane region" description="Helical" evidence="7">
    <location>
        <begin position="53"/>
        <end position="70"/>
    </location>
</feature>
<feature type="transmembrane region" description="Helical" evidence="7">
    <location>
        <begin position="318"/>
        <end position="338"/>
    </location>
</feature>
<dbReference type="Gene3D" id="1.20.1250.20">
    <property type="entry name" value="MFS general substrate transporter like domains"/>
    <property type="match status" value="2"/>
</dbReference>
<feature type="transmembrane region" description="Helical" evidence="7">
    <location>
        <begin position="287"/>
        <end position="306"/>
    </location>
</feature>
<evidence type="ECO:0000256" key="4">
    <source>
        <dbReference type="ARBA" id="ARBA00022692"/>
    </source>
</evidence>
<keyword evidence="6 7" id="KW-0472">Membrane</keyword>
<dbReference type="Pfam" id="PF07690">
    <property type="entry name" value="MFS_1"/>
    <property type="match status" value="1"/>
</dbReference>
<dbReference type="AlphaFoldDB" id="A0A832I2B9"/>
<feature type="transmembrane region" description="Helical" evidence="7">
    <location>
        <begin position="257"/>
        <end position="280"/>
    </location>
</feature>
<name>A0A832I2B9_UNCEI</name>
<keyword evidence="5 7" id="KW-1133">Transmembrane helix</keyword>
<protein>
    <submittedName>
        <fullName evidence="9">MFS transporter</fullName>
    </submittedName>
</protein>